<evidence type="ECO:0000313" key="5">
    <source>
        <dbReference type="EMBL" id="CAE0404484.1"/>
    </source>
</evidence>
<protein>
    <recommendedName>
        <fullName evidence="4">RING-type domain-containing protein</fullName>
    </recommendedName>
</protein>
<feature type="chain" id="PRO_5030582049" description="RING-type domain-containing protein" evidence="3">
    <location>
        <begin position="31"/>
        <end position="454"/>
    </location>
</feature>
<dbReference type="AlphaFoldDB" id="A0A7S3P3M4"/>
<dbReference type="InterPro" id="IPR013083">
    <property type="entry name" value="Znf_RING/FYVE/PHD"/>
</dbReference>
<dbReference type="PROSITE" id="PS50089">
    <property type="entry name" value="ZF_RING_2"/>
    <property type="match status" value="1"/>
</dbReference>
<dbReference type="GO" id="GO:0016020">
    <property type="term" value="C:membrane"/>
    <property type="evidence" value="ECO:0007669"/>
    <property type="project" value="TreeGrafter"/>
</dbReference>
<dbReference type="PANTHER" id="PTHR33748:SF5">
    <property type="entry name" value="GROUND-LIKE DOMAIN-CONTAINING PROTEIN"/>
    <property type="match status" value="1"/>
</dbReference>
<accession>A0A7S3P3M4</accession>
<proteinExistence type="predicted"/>
<dbReference type="SUPFAM" id="SSF57850">
    <property type="entry name" value="RING/U-box"/>
    <property type="match status" value="1"/>
</dbReference>
<keyword evidence="3" id="KW-0732">Signal</keyword>
<dbReference type="EMBL" id="HBIM01002991">
    <property type="protein sequence ID" value="CAE0404484.1"/>
    <property type="molecule type" value="Transcribed_RNA"/>
</dbReference>
<evidence type="ECO:0000256" key="2">
    <source>
        <dbReference type="SAM" id="MobiDB-lite"/>
    </source>
</evidence>
<dbReference type="Gene3D" id="3.10.310.50">
    <property type="match status" value="1"/>
</dbReference>
<evidence type="ECO:0000256" key="3">
    <source>
        <dbReference type="SAM" id="SignalP"/>
    </source>
</evidence>
<name>A0A7S3P3M4_9STRA</name>
<dbReference type="InterPro" id="IPR001841">
    <property type="entry name" value="Znf_RING"/>
</dbReference>
<dbReference type="SMART" id="SM00184">
    <property type="entry name" value="RING"/>
    <property type="match status" value="1"/>
</dbReference>
<feature type="domain" description="RING-type" evidence="4">
    <location>
        <begin position="265"/>
        <end position="345"/>
    </location>
</feature>
<sequence>MMRILTLPWWWVSGTLFFFFVSLQRGTASAAFPNPLNDTDACRSDNTTFRICDRDGILTYEERQAVQEYIDVYEMYNVTCNEQVVPIQMAVALVHTMKVPFGTNLMTAVREKAQMIHEEWGVGYQTPCGGTGLLLFLSQGDRQIFVSRGKALMGVLSDDRITYVVGKMKPNFRDQKYAEGLEIGVQLLTDYISGDRPGFDENMEAISTLLGILGIFCACIGCCSCIDRCHRRRDARLRESLRGDLALLDRDRARALQGQYQATSCPICLDEFQKSNRSRRNGGESQPLLLGNHNEEGEELVGSDGKALKLLPCGHAFDQTCWDDFSSHPTMGQSTEGGMRCPICRQPTDEGAATRTVQGPMNDLAYQEERRFRLERLQEMYPTFIGTQYIDQWYDPDYRGSLLDDYSTMEEEQHRAAEQAAAERDRMFSIDSNDSGVTGFGGGKADGGGVGDAF</sequence>
<dbReference type="Gene3D" id="3.30.40.10">
    <property type="entry name" value="Zinc/RING finger domain, C3HC4 (zinc finger)"/>
    <property type="match status" value="1"/>
</dbReference>
<dbReference type="InterPro" id="IPR007621">
    <property type="entry name" value="TPM_dom"/>
</dbReference>
<feature type="compositionally biased region" description="Gly residues" evidence="2">
    <location>
        <begin position="438"/>
        <end position="454"/>
    </location>
</feature>
<keyword evidence="1" id="KW-0862">Zinc</keyword>
<keyword evidence="1" id="KW-0863">Zinc-finger</keyword>
<feature type="region of interest" description="Disordered" evidence="2">
    <location>
        <begin position="430"/>
        <end position="454"/>
    </location>
</feature>
<evidence type="ECO:0000259" key="4">
    <source>
        <dbReference type="PROSITE" id="PS50089"/>
    </source>
</evidence>
<reference evidence="5" key="1">
    <citation type="submission" date="2021-01" db="EMBL/GenBank/DDBJ databases">
        <authorList>
            <person name="Corre E."/>
            <person name="Pelletier E."/>
            <person name="Niang G."/>
            <person name="Scheremetjew M."/>
            <person name="Finn R."/>
            <person name="Kale V."/>
            <person name="Holt S."/>
            <person name="Cochrane G."/>
            <person name="Meng A."/>
            <person name="Brown T."/>
            <person name="Cohen L."/>
        </authorList>
    </citation>
    <scope>NUCLEOTIDE SEQUENCE</scope>
    <source>
        <strain evidence="5">CCMP127</strain>
    </source>
</reference>
<dbReference type="Pfam" id="PF04536">
    <property type="entry name" value="TPM_phosphatase"/>
    <property type="match status" value="1"/>
</dbReference>
<organism evidence="5">
    <name type="scientific">Amphora coffeiformis</name>
    <dbReference type="NCBI Taxonomy" id="265554"/>
    <lineage>
        <taxon>Eukaryota</taxon>
        <taxon>Sar</taxon>
        <taxon>Stramenopiles</taxon>
        <taxon>Ochrophyta</taxon>
        <taxon>Bacillariophyta</taxon>
        <taxon>Bacillariophyceae</taxon>
        <taxon>Bacillariophycidae</taxon>
        <taxon>Thalassiophysales</taxon>
        <taxon>Catenulaceae</taxon>
        <taxon>Amphora</taxon>
    </lineage>
</organism>
<dbReference type="GO" id="GO:0008270">
    <property type="term" value="F:zinc ion binding"/>
    <property type="evidence" value="ECO:0007669"/>
    <property type="project" value="UniProtKB-KW"/>
</dbReference>
<evidence type="ECO:0000256" key="1">
    <source>
        <dbReference type="PROSITE-ProRule" id="PRU00175"/>
    </source>
</evidence>
<feature type="signal peptide" evidence="3">
    <location>
        <begin position="1"/>
        <end position="30"/>
    </location>
</feature>
<dbReference type="PANTHER" id="PTHR33748">
    <property type="entry name" value="PROTEIN CBG04600"/>
    <property type="match status" value="1"/>
</dbReference>
<keyword evidence="1" id="KW-0479">Metal-binding</keyword>
<gene>
    <name evidence="5" type="ORF">ACOF00016_LOCUS2603</name>
</gene>